<gene>
    <name evidence="1" type="ORF">HPB51_022817</name>
</gene>
<reference evidence="1" key="1">
    <citation type="journal article" date="2020" name="Cell">
        <title>Large-Scale Comparative Analyses of Tick Genomes Elucidate Their Genetic Diversity and Vector Capacities.</title>
        <authorList>
            <consortium name="Tick Genome and Microbiome Consortium (TIGMIC)"/>
            <person name="Jia N."/>
            <person name="Wang J."/>
            <person name="Shi W."/>
            <person name="Du L."/>
            <person name="Sun Y."/>
            <person name="Zhan W."/>
            <person name="Jiang J.F."/>
            <person name="Wang Q."/>
            <person name="Zhang B."/>
            <person name="Ji P."/>
            <person name="Bell-Sakyi L."/>
            <person name="Cui X.M."/>
            <person name="Yuan T.T."/>
            <person name="Jiang B.G."/>
            <person name="Yang W.F."/>
            <person name="Lam T.T."/>
            <person name="Chang Q.C."/>
            <person name="Ding S.J."/>
            <person name="Wang X.J."/>
            <person name="Zhu J.G."/>
            <person name="Ruan X.D."/>
            <person name="Zhao L."/>
            <person name="Wei J.T."/>
            <person name="Ye R.Z."/>
            <person name="Que T.C."/>
            <person name="Du C.H."/>
            <person name="Zhou Y.H."/>
            <person name="Cheng J.X."/>
            <person name="Dai P.F."/>
            <person name="Guo W.B."/>
            <person name="Han X.H."/>
            <person name="Huang E.J."/>
            <person name="Li L.F."/>
            <person name="Wei W."/>
            <person name="Gao Y.C."/>
            <person name="Liu J.Z."/>
            <person name="Shao H.Z."/>
            <person name="Wang X."/>
            <person name="Wang C.C."/>
            <person name="Yang T.C."/>
            <person name="Huo Q.B."/>
            <person name="Li W."/>
            <person name="Chen H.Y."/>
            <person name="Chen S.E."/>
            <person name="Zhou L.G."/>
            <person name="Ni X.B."/>
            <person name="Tian J.H."/>
            <person name="Sheng Y."/>
            <person name="Liu T."/>
            <person name="Pan Y.S."/>
            <person name="Xia L.Y."/>
            <person name="Li J."/>
            <person name="Zhao F."/>
            <person name="Cao W.C."/>
        </authorList>
    </citation>
    <scope>NUCLEOTIDE SEQUENCE</scope>
    <source>
        <strain evidence="1">Rmic-2018</strain>
    </source>
</reference>
<keyword evidence="2" id="KW-1185">Reference proteome</keyword>
<protein>
    <recommendedName>
        <fullName evidence="3">Peptidase aspartic putative domain-containing protein</fullName>
    </recommendedName>
</protein>
<evidence type="ECO:0008006" key="3">
    <source>
        <dbReference type="Google" id="ProtNLM"/>
    </source>
</evidence>
<name>A0A9J6DCI7_RHIMP</name>
<accession>A0A9J6DCI7</accession>
<dbReference type="VEuPathDB" id="VectorBase:LOC119183665"/>
<dbReference type="AlphaFoldDB" id="A0A9J6DCI7"/>
<evidence type="ECO:0000313" key="1">
    <source>
        <dbReference type="EMBL" id="KAH8019845.1"/>
    </source>
</evidence>
<dbReference type="Proteomes" id="UP000821866">
    <property type="component" value="Chromosome 8"/>
</dbReference>
<dbReference type="EMBL" id="JABSTU010000010">
    <property type="protein sequence ID" value="KAH8019845.1"/>
    <property type="molecule type" value="Genomic_DNA"/>
</dbReference>
<sequence length="157" mass="17860">MGEERLIIYSFGSQRPLEKRRCRQVECWPKNWRDNSRVRIEALKISEISGDQLPRPDDHVTHLAQEQGLKLAHTVPDGCQPGAGIELFVGADHYWDVTTSNVKRVNERLMAVETVLGWMLQGTGTTLSASMHLTRVSVMRISVNQEPEDIPRQVRSN</sequence>
<comment type="caution">
    <text evidence="1">The sequence shown here is derived from an EMBL/GenBank/DDBJ whole genome shotgun (WGS) entry which is preliminary data.</text>
</comment>
<evidence type="ECO:0000313" key="2">
    <source>
        <dbReference type="Proteomes" id="UP000821866"/>
    </source>
</evidence>
<proteinExistence type="predicted"/>
<organism evidence="1 2">
    <name type="scientific">Rhipicephalus microplus</name>
    <name type="common">Cattle tick</name>
    <name type="synonym">Boophilus microplus</name>
    <dbReference type="NCBI Taxonomy" id="6941"/>
    <lineage>
        <taxon>Eukaryota</taxon>
        <taxon>Metazoa</taxon>
        <taxon>Ecdysozoa</taxon>
        <taxon>Arthropoda</taxon>
        <taxon>Chelicerata</taxon>
        <taxon>Arachnida</taxon>
        <taxon>Acari</taxon>
        <taxon>Parasitiformes</taxon>
        <taxon>Ixodida</taxon>
        <taxon>Ixodoidea</taxon>
        <taxon>Ixodidae</taxon>
        <taxon>Rhipicephalinae</taxon>
        <taxon>Rhipicephalus</taxon>
        <taxon>Boophilus</taxon>
    </lineage>
</organism>
<reference evidence="1" key="2">
    <citation type="submission" date="2021-09" db="EMBL/GenBank/DDBJ databases">
        <authorList>
            <person name="Jia N."/>
            <person name="Wang J."/>
            <person name="Shi W."/>
            <person name="Du L."/>
            <person name="Sun Y."/>
            <person name="Zhan W."/>
            <person name="Jiang J."/>
            <person name="Wang Q."/>
            <person name="Zhang B."/>
            <person name="Ji P."/>
            <person name="Sakyi L.B."/>
            <person name="Cui X."/>
            <person name="Yuan T."/>
            <person name="Jiang B."/>
            <person name="Yang W."/>
            <person name="Lam T.T.-Y."/>
            <person name="Chang Q."/>
            <person name="Ding S."/>
            <person name="Wang X."/>
            <person name="Zhu J."/>
            <person name="Ruan X."/>
            <person name="Zhao L."/>
            <person name="Wei J."/>
            <person name="Que T."/>
            <person name="Du C."/>
            <person name="Cheng J."/>
            <person name="Dai P."/>
            <person name="Han X."/>
            <person name="Huang E."/>
            <person name="Gao Y."/>
            <person name="Liu J."/>
            <person name="Shao H."/>
            <person name="Ye R."/>
            <person name="Li L."/>
            <person name="Wei W."/>
            <person name="Wang X."/>
            <person name="Wang C."/>
            <person name="Huo Q."/>
            <person name="Li W."/>
            <person name="Guo W."/>
            <person name="Chen H."/>
            <person name="Chen S."/>
            <person name="Zhou L."/>
            <person name="Zhou L."/>
            <person name="Ni X."/>
            <person name="Tian J."/>
            <person name="Zhou Y."/>
            <person name="Sheng Y."/>
            <person name="Liu T."/>
            <person name="Pan Y."/>
            <person name="Xia L."/>
            <person name="Li J."/>
            <person name="Zhao F."/>
            <person name="Cao W."/>
        </authorList>
    </citation>
    <scope>NUCLEOTIDE SEQUENCE</scope>
    <source>
        <strain evidence="1">Rmic-2018</strain>
        <tissue evidence="1">Larvae</tissue>
    </source>
</reference>